<protein>
    <recommendedName>
        <fullName evidence="4">Vacuolar assembly protein DID2</fullName>
    </recommendedName>
</protein>
<dbReference type="OrthoDB" id="10266568at2759"/>
<reference evidence="2 3" key="1">
    <citation type="submission" date="2015-04" db="EMBL/GenBank/DDBJ databases">
        <title>Complete genome sequence of Schizopora paradoxa KUC8140, a cosmopolitan wood degrader in East Asia.</title>
        <authorList>
            <consortium name="DOE Joint Genome Institute"/>
            <person name="Min B."/>
            <person name="Park H."/>
            <person name="Jang Y."/>
            <person name="Kim J.-J."/>
            <person name="Kim K.H."/>
            <person name="Pangilinan J."/>
            <person name="Lipzen A."/>
            <person name="Riley R."/>
            <person name="Grigoriev I.V."/>
            <person name="Spatafora J.W."/>
            <person name="Choi I.-G."/>
        </authorList>
    </citation>
    <scope>NUCLEOTIDE SEQUENCE [LARGE SCALE GENOMIC DNA]</scope>
    <source>
        <strain evidence="2 3">KUC8140</strain>
    </source>
</reference>
<evidence type="ECO:0008006" key="4">
    <source>
        <dbReference type="Google" id="ProtNLM"/>
    </source>
</evidence>
<keyword evidence="3" id="KW-1185">Reference proteome</keyword>
<evidence type="ECO:0000313" key="2">
    <source>
        <dbReference type="EMBL" id="KLO19876.1"/>
    </source>
</evidence>
<dbReference type="Pfam" id="PF03357">
    <property type="entry name" value="Snf7"/>
    <property type="match status" value="1"/>
</dbReference>
<sequence>MSRLESELFNLKFTVKQLNKLSTKELQKSKKAEEQVKKQLQLGNQEGARIYAANSIRNKTESLNMLRLASRIDAVRSRVETAVTMRKVTSNMQGVVANMVKAMAAMDTEKVSAIMDKFEEKFTDLDVQTAYMEDTISSTTAVSMPQDQVDDLMLRVADEANIELQQEMNKESANKVADLSPGEALREEDSTLAERLRALRPAT</sequence>
<dbReference type="Gene3D" id="6.10.140.1230">
    <property type="match status" value="1"/>
</dbReference>
<evidence type="ECO:0000256" key="1">
    <source>
        <dbReference type="SAM" id="MobiDB-lite"/>
    </source>
</evidence>
<gene>
    <name evidence="2" type="ORF">SCHPADRAFT_864504</name>
</gene>
<proteinExistence type="predicted"/>
<dbReference type="STRING" id="27342.A0A0H2SRW8"/>
<dbReference type="FunCoup" id="A0A0H2SRW8">
    <property type="interactions" value="424"/>
</dbReference>
<name>A0A0H2SRW8_9AGAM</name>
<feature type="region of interest" description="Disordered" evidence="1">
    <location>
        <begin position="168"/>
        <end position="191"/>
    </location>
</feature>
<accession>A0A0H2SRW8</accession>
<dbReference type="GO" id="GO:0007034">
    <property type="term" value="P:vacuolar transport"/>
    <property type="evidence" value="ECO:0007669"/>
    <property type="project" value="InterPro"/>
</dbReference>
<dbReference type="InterPro" id="IPR005024">
    <property type="entry name" value="Snf7_fam"/>
</dbReference>
<dbReference type="InParanoid" id="A0A0H2SRW8"/>
<dbReference type="Proteomes" id="UP000053477">
    <property type="component" value="Unassembled WGS sequence"/>
</dbReference>
<dbReference type="AlphaFoldDB" id="A0A0H2SRW8"/>
<dbReference type="EMBL" id="KQ085884">
    <property type="protein sequence ID" value="KLO19876.1"/>
    <property type="molecule type" value="Genomic_DNA"/>
</dbReference>
<evidence type="ECO:0000313" key="3">
    <source>
        <dbReference type="Proteomes" id="UP000053477"/>
    </source>
</evidence>
<dbReference type="PANTHER" id="PTHR10476">
    <property type="entry name" value="CHARGED MULTIVESICULAR BODY PROTEIN"/>
    <property type="match status" value="1"/>
</dbReference>
<organism evidence="2 3">
    <name type="scientific">Schizopora paradoxa</name>
    <dbReference type="NCBI Taxonomy" id="27342"/>
    <lineage>
        <taxon>Eukaryota</taxon>
        <taxon>Fungi</taxon>
        <taxon>Dikarya</taxon>
        <taxon>Basidiomycota</taxon>
        <taxon>Agaricomycotina</taxon>
        <taxon>Agaricomycetes</taxon>
        <taxon>Hymenochaetales</taxon>
        <taxon>Schizoporaceae</taxon>
        <taxon>Schizopora</taxon>
    </lineage>
</organism>